<evidence type="ECO:0000313" key="4">
    <source>
        <dbReference type="Proteomes" id="UP000031876"/>
    </source>
</evidence>
<dbReference type="Proteomes" id="UP001181533">
    <property type="component" value="Unassembled WGS sequence"/>
</dbReference>
<protein>
    <submittedName>
        <fullName evidence="3">Uncharacterized protein</fullName>
    </submittedName>
</protein>
<evidence type="ECO:0000313" key="5">
    <source>
        <dbReference type="Proteomes" id="UP000501107"/>
    </source>
</evidence>
<dbReference type="KEGG" id="btw:BF38_6096"/>
<dbReference type="Proteomes" id="UP000501107">
    <property type="component" value="Plasmid unnamed3"/>
</dbReference>
<dbReference type="EMBL" id="CP009334">
    <property type="protein sequence ID" value="AJG73807.1"/>
    <property type="molecule type" value="Genomic_DNA"/>
</dbReference>
<sequence>MDTNNGVFRENWNSLEISDTIKLGYVETILVEKLGNQPLNYKFIVNNKKQIVDYLSRVYMSETYLVGIGDSERIIVTNEPDVKFKLLKM</sequence>
<dbReference type="Proteomes" id="UP000031876">
    <property type="component" value="Plasmid 2"/>
</dbReference>
<organism evidence="3 5">
    <name type="scientific">Bacillus thuringiensis</name>
    <dbReference type="NCBI Taxonomy" id="1428"/>
    <lineage>
        <taxon>Bacteria</taxon>
        <taxon>Bacillati</taxon>
        <taxon>Bacillota</taxon>
        <taxon>Bacilli</taxon>
        <taxon>Bacillales</taxon>
        <taxon>Bacillaceae</taxon>
        <taxon>Bacillus</taxon>
        <taxon>Bacillus cereus group</taxon>
    </lineage>
</organism>
<dbReference type="AlphaFoldDB" id="A0A0B5NK61"/>
<name>A0A0B5NK61_BACTU</name>
<geneLocation type="plasmid" evidence="3 5">
    <name>unnamed3</name>
</geneLocation>
<reference evidence="2" key="2">
    <citation type="submission" date="2019-07" db="EMBL/GenBank/DDBJ databases">
        <title>Phylogenomic Reclassification of ATCC Bacillus Strains and Various Taxa within the Genus Bacillus.</title>
        <authorList>
            <person name="Riojas M.A."/>
            <person name="Frank A.M."/>
            <person name="Fenn S.L."/>
            <person name="King S.P."/>
            <person name="Brower S.M."/>
            <person name="Hazbon M.H."/>
        </authorList>
    </citation>
    <scope>NUCLEOTIDE SEQUENCE</scope>
    <source>
        <strain evidence="2">ATCC 35646</strain>
    </source>
</reference>
<evidence type="ECO:0000313" key="1">
    <source>
        <dbReference type="EMBL" id="AJG73807.1"/>
    </source>
</evidence>
<accession>A0A0B5NK61</accession>
<evidence type="ECO:0000313" key="3">
    <source>
        <dbReference type="EMBL" id="QKH22900.1"/>
    </source>
</evidence>
<dbReference type="EMBL" id="CP053979">
    <property type="protein sequence ID" value="QKH22900.1"/>
    <property type="molecule type" value="Genomic_DNA"/>
</dbReference>
<keyword evidence="3" id="KW-0614">Plasmid</keyword>
<geneLocation type="plasmid" evidence="1 4">
    <name>2</name>
</geneLocation>
<reference evidence="1 4" key="1">
    <citation type="journal article" date="2015" name="Genome Announc.">
        <title>Complete genome sequences for 35 biothreat assay-relevant bacillus species.</title>
        <authorList>
            <person name="Johnson S.L."/>
            <person name="Daligault H.E."/>
            <person name="Davenport K.W."/>
            <person name="Jaissle J."/>
            <person name="Frey K.G."/>
            <person name="Ladner J.T."/>
            <person name="Broomall S.M."/>
            <person name="Bishop-Lilly K.A."/>
            <person name="Bruce D.C."/>
            <person name="Gibbons H.S."/>
            <person name="Coyne S.R."/>
            <person name="Lo C.C."/>
            <person name="Meincke L."/>
            <person name="Munk A.C."/>
            <person name="Koroleva G.I."/>
            <person name="Rosenzweig C.N."/>
            <person name="Palacios G.F."/>
            <person name="Redden C.L."/>
            <person name="Minogue T.D."/>
            <person name="Chain P.S."/>
        </authorList>
    </citation>
    <scope>NUCLEOTIDE SEQUENCE [LARGE SCALE GENOMIC DNA]</scope>
    <source>
        <strain evidence="1 4">HD1011</strain>
        <plasmid evidence="1 4">2</plasmid>
    </source>
</reference>
<proteinExistence type="predicted"/>
<reference evidence="3 5" key="3">
    <citation type="submission" date="2020-05" db="EMBL/GenBank/DDBJ databases">
        <title>FDA dAtabase for Regulatory Grade micrObial Sequences (FDA-ARGOS): Supporting development and validation of Infectious Disease Dx tests.</title>
        <authorList>
            <person name="Nelson B."/>
            <person name="Plummer A."/>
            <person name="Tallon L."/>
            <person name="Sadzewicz L."/>
            <person name="Zhao X."/>
            <person name="Vavikolanu K."/>
            <person name="Mehta A."/>
            <person name="Aluvathingal J."/>
            <person name="Nadendla S."/>
            <person name="Myers T."/>
            <person name="Yan Y."/>
            <person name="Sichtig H."/>
        </authorList>
    </citation>
    <scope>NUCLEOTIDE SEQUENCE [LARGE SCALE GENOMIC DNA]</scope>
    <source>
        <strain evidence="3 5">FDAARGOS_795</strain>
        <plasmid evidence="3 5">unnamed3</plasmid>
    </source>
</reference>
<evidence type="ECO:0000313" key="2">
    <source>
        <dbReference type="EMBL" id="MDR4174602.1"/>
    </source>
</evidence>
<dbReference type="EMBL" id="VKQN01000001">
    <property type="protein sequence ID" value="MDR4174602.1"/>
    <property type="molecule type" value="Genomic_DNA"/>
</dbReference>
<dbReference type="RefSeq" id="WP_000380547.1">
    <property type="nucleotide sequence ID" value="NZ_CP009334.1"/>
</dbReference>
<gene>
    <name evidence="1" type="ORF">BF38_6096</name>
    <name evidence="2" type="ORF">FO599_00470</name>
    <name evidence="3" type="ORF">FOC89_02665</name>
</gene>